<proteinExistence type="predicted"/>
<protein>
    <submittedName>
        <fullName evidence="2">DUF2155 domain-containing protein</fullName>
    </submittedName>
</protein>
<gene>
    <name evidence="2" type="ORF">GTZ99_00540</name>
</gene>
<dbReference type="Proteomes" id="UP000753724">
    <property type="component" value="Unassembled WGS sequence"/>
</dbReference>
<reference evidence="3" key="1">
    <citation type="submission" date="2020-01" db="EMBL/GenBank/DDBJ databases">
        <title>Sphingomonas sp. strain CSW-10.</title>
        <authorList>
            <person name="Chen W.-M."/>
        </authorList>
    </citation>
    <scope>NUCLEOTIDE SEQUENCE [LARGE SCALE GENOMIC DNA]</scope>
    <source>
        <strain evidence="3">FSY-8</strain>
    </source>
</reference>
<feature type="region of interest" description="Disordered" evidence="1">
    <location>
        <begin position="12"/>
        <end position="44"/>
    </location>
</feature>
<accession>A0ABW9X929</accession>
<sequence length="197" mass="20832">MPLSLMALAGCGGGDGADSSSSDVPQAVGSVGPAPSGLVESEFGTPVKDRVATLGLLNKRNNETTELKMKPGEARRIGNVVVKLSSCERSLPWERPQQTGAFVQLFVEERASVSEPLRWRKVFSGWLFKESPSLNVVEHPVYDVWVKDCAMSFPGEEEKPEDFAAAKRAPKASGSDSAPASQDAPAPQAPAAPAAPD</sequence>
<evidence type="ECO:0000313" key="3">
    <source>
        <dbReference type="Proteomes" id="UP000753724"/>
    </source>
</evidence>
<dbReference type="InterPro" id="IPR019225">
    <property type="entry name" value="DUF2155"/>
</dbReference>
<keyword evidence="3" id="KW-1185">Reference proteome</keyword>
<feature type="region of interest" description="Disordered" evidence="1">
    <location>
        <begin position="156"/>
        <end position="197"/>
    </location>
</feature>
<feature type="compositionally biased region" description="Pro residues" evidence="1">
    <location>
        <begin position="187"/>
        <end position="197"/>
    </location>
</feature>
<dbReference type="EMBL" id="JAAAPO010000001">
    <property type="protein sequence ID" value="NBC35041.1"/>
    <property type="molecule type" value="Genomic_DNA"/>
</dbReference>
<name>A0ABW9X929_9SPHN</name>
<organism evidence="2 3">
    <name type="scientific">Novosphingobium ovatum</name>
    <dbReference type="NCBI Taxonomy" id="1908523"/>
    <lineage>
        <taxon>Bacteria</taxon>
        <taxon>Pseudomonadati</taxon>
        <taxon>Pseudomonadota</taxon>
        <taxon>Alphaproteobacteria</taxon>
        <taxon>Sphingomonadales</taxon>
        <taxon>Sphingomonadaceae</taxon>
        <taxon>Novosphingobium</taxon>
    </lineage>
</organism>
<feature type="compositionally biased region" description="Low complexity" evidence="1">
    <location>
        <begin position="175"/>
        <end position="186"/>
    </location>
</feature>
<evidence type="ECO:0000256" key="1">
    <source>
        <dbReference type="SAM" id="MobiDB-lite"/>
    </source>
</evidence>
<comment type="caution">
    <text evidence="2">The sequence shown here is derived from an EMBL/GenBank/DDBJ whole genome shotgun (WGS) entry which is preliminary data.</text>
</comment>
<dbReference type="Pfam" id="PF09923">
    <property type="entry name" value="DUF2155"/>
    <property type="match status" value="1"/>
</dbReference>
<evidence type="ECO:0000313" key="2">
    <source>
        <dbReference type="EMBL" id="NBC35041.1"/>
    </source>
</evidence>